<reference evidence="8 9" key="1">
    <citation type="submission" date="2019-07" db="EMBL/GenBank/DDBJ databases">
        <title>Whole genome shotgun sequence of Chryseobacterium hagamense NBRC 105253.</title>
        <authorList>
            <person name="Hosoyama A."/>
            <person name="Uohara A."/>
            <person name="Ohji S."/>
            <person name="Ichikawa N."/>
        </authorList>
    </citation>
    <scope>NUCLEOTIDE SEQUENCE [LARGE SCALE GENOMIC DNA]</scope>
    <source>
        <strain evidence="8 9">NBRC 105253</strain>
    </source>
</reference>
<evidence type="ECO:0000313" key="8">
    <source>
        <dbReference type="EMBL" id="GEN75573.1"/>
    </source>
</evidence>
<evidence type="ECO:0000256" key="6">
    <source>
        <dbReference type="ARBA" id="ARBA00023004"/>
    </source>
</evidence>
<protein>
    <recommendedName>
        <fullName evidence="7">Fe2OG dioxygenase domain-containing protein</fullName>
    </recommendedName>
</protein>
<comment type="caution">
    <text evidence="8">The sequence shown here is derived from an EMBL/GenBank/DDBJ whole genome shotgun (WGS) entry which is preliminary data.</text>
</comment>
<accession>A0A511YK73</accession>
<keyword evidence="3" id="KW-0847">Vitamin C</keyword>
<dbReference type="SMART" id="SM00702">
    <property type="entry name" value="P4Hc"/>
    <property type="match status" value="1"/>
</dbReference>
<evidence type="ECO:0000256" key="2">
    <source>
        <dbReference type="ARBA" id="ARBA00022723"/>
    </source>
</evidence>
<dbReference type="InterPro" id="IPR006620">
    <property type="entry name" value="Pro_4_hyd_alph"/>
</dbReference>
<gene>
    <name evidence="8" type="ORF">CHA01nite_13130</name>
</gene>
<organism evidence="8 9">
    <name type="scientific">Chryseobacterium hagamense</name>
    <dbReference type="NCBI Taxonomy" id="395935"/>
    <lineage>
        <taxon>Bacteria</taxon>
        <taxon>Pseudomonadati</taxon>
        <taxon>Bacteroidota</taxon>
        <taxon>Flavobacteriia</taxon>
        <taxon>Flavobacteriales</taxon>
        <taxon>Weeksellaceae</taxon>
        <taxon>Chryseobacterium group</taxon>
        <taxon>Chryseobacterium</taxon>
    </lineage>
</organism>
<dbReference type="PANTHER" id="PTHR10869">
    <property type="entry name" value="PROLYL 4-HYDROXYLASE ALPHA SUBUNIT"/>
    <property type="match status" value="1"/>
</dbReference>
<sequence>MEKTILHPEIFLIENFLTNEECDHYIELTKDKVFEEAKINMQGRQVMSKGIRNNDRLMVFDNELAENLFHRAAGFLPQTHETHKVSGFNEMFRIYKYSLGQRFKMHRDGSYIKNEHEKSFYTFMMYLNDDFEGGETEFEGLCTVAPKKGSALVFHHPLRHEGKILISGLKYVLRTDIMYTREQ</sequence>
<evidence type="ECO:0000256" key="1">
    <source>
        <dbReference type="ARBA" id="ARBA00001961"/>
    </source>
</evidence>
<dbReference type="Proteomes" id="UP000321863">
    <property type="component" value="Unassembled WGS sequence"/>
</dbReference>
<proteinExistence type="predicted"/>
<evidence type="ECO:0000259" key="7">
    <source>
        <dbReference type="PROSITE" id="PS51471"/>
    </source>
</evidence>
<dbReference type="PANTHER" id="PTHR10869:SF236">
    <property type="entry name" value="PROLYL 4-HYDROXYLASE ALPHA SUBUNIT DOMAIN-CONTAINING PROTEIN"/>
    <property type="match status" value="1"/>
</dbReference>
<dbReference type="OrthoDB" id="269774at2"/>
<dbReference type="InterPro" id="IPR045054">
    <property type="entry name" value="P4HA-like"/>
</dbReference>
<evidence type="ECO:0000256" key="3">
    <source>
        <dbReference type="ARBA" id="ARBA00022896"/>
    </source>
</evidence>
<dbReference type="Gene3D" id="2.60.120.620">
    <property type="entry name" value="q2cbj1_9rhob like domain"/>
    <property type="match status" value="1"/>
</dbReference>
<dbReference type="InterPro" id="IPR005123">
    <property type="entry name" value="Oxoglu/Fe-dep_dioxygenase_dom"/>
</dbReference>
<dbReference type="GO" id="GO:0004656">
    <property type="term" value="F:procollagen-proline 4-dioxygenase activity"/>
    <property type="evidence" value="ECO:0007669"/>
    <property type="project" value="TreeGrafter"/>
</dbReference>
<keyword evidence="6" id="KW-0408">Iron</keyword>
<keyword evidence="5" id="KW-0560">Oxidoreductase</keyword>
<comment type="cofactor">
    <cofactor evidence="1">
        <name>L-ascorbate</name>
        <dbReference type="ChEBI" id="CHEBI:38290"/>
    </cofactor>
</comment>
<dbReference type="RefSeq" id="WP_146940523.1">
    <property type="nucleotide sequence ID" value="NZ_BJYJ01000004.1"/>
</dbReference>
<dbReference type="SUPFAM" id="SSF51197">
    <property type="entry name" value="Clavaminate synthase-like"/>
    <property type="match status" value="1"/>
</dbReference>
<keyword evidence="4" id="KW-0223">Dioxygenase</keyword>
<dbReference type="EMBL" id="BJYJ01000004">
    <property type="protein sequence ID" value="GEN75573.1"/>
    <property type="molecule type" value="Genomic_DNA"/>
</dbReference>
<dbReference type="GO" id="GO:0031418">
    <property type="term" value="F:L-ascorbic acid binding"/>
    <property type="evidence" value="ECO:0007669"/>
    <property type="project" value="UniProtKB-KW"/>
</dbReference>
<evidence type="ECO:0000313" key="9">
    <source>
        <dbReference type="Proteomes" id="UP000321863"/>
    </source>
</evidence>
<keyword evidence="9" id="KW-1185">Reference proteome</keyword>
<keyword evidence="2" id="KW-0479">Metal-binding</keyword>
<dbReference type="GO" id="GO:0005506">
    <property type="term" value="F:iron ion binding"/>
    <property type="evidence" value="ECO:0007669"/>
    <property type="project" value="InterPro"/>
</dbReference>
<dbReference type="InterPro" id="IPR044862">
    <property type="entry name" value="Pro_4_hyd_alph_FE2OG_OXY"/>
</dbReference>
<dbReference type="PROSITE" id="PS51471">
    <property type="entry name" value="FE2OG_OXY"/>
    <property type="match status" value="1"/>
</dbReference>
<feature type="domain" description="Fe2OG dioxygenase" evidence="7">
    <location>
        <begin position="87"/>
        <end position="179"/>
    </location>
</feature>
<name>A0A511YK73_9FLAO</name>
<evidence type="ECO:0000256" key="4">
    <source>
        <dbReference type="ARBA" id="ARBA00022964"/>
    </source>
</evidence>
<evidence type="ECO:0000256" key="5">
    <source>
        <dbReference type="ARBA" id="ARBA00023002"/>
    </source>
</evidence>
<dbReference type="Pfam" id="PF13640">
    <property type="entry name" value="2OG-FeII_Oxy_3"/>
    <property type="match status" value="1"/>
</dbReference>
<dbReference type="AlphaFoldDB" id="A0A511YK73"/>